<dbReference type="PROSITE" id="PS50013">
    <property type="entry name" value="CHROMO_2"/>
    <property type="match status" value="1"/>
</dbReference>
<sequence>MEPTRLSKPSDVILADGSIGHLVKSLLGKRRRKRRTQFLVEWVGEEKPTWEPIENLGQVPEL</sequence>
<dbReference type="Proteomes" id="UP000736787">
    <property type="component" value="Unassembled WGS sequence"/>
</dbReference>
<dbReference type="EMBL" id="RCML01000698">
    <property type="protein sequence ID" value="KAG2970931.1"/>
    <property type="molecule type" value="Genomic_DNA"/>
</dbReference>
<gene>
    <name evidence="2" type="ORF">PC117_g17779</name>
    <name evidence="3" type="ORF">PC118_g16588</name>
    <name evidence="4" type="ORF">PC129_g15101</name>
</gene>
<organism evidence="4 5">
    <name type="scientific">Phytophthora cactorum</name>
    <dbReference type="NCBI Taxonomy" id="29920"/>
    <lineage>
        <taxon>Eukaryota</taxon>
        <taxon>Sar</taxon>
        <taxon>Stramenopiles</taxon>
        <taxon>Oomycota</taxon>
        <taxon>Peronosporomycetes</taxon>
        <taxon>Peronosporales</taxon>
        <taxon>Peronosporaceae</taxon>
        <taxon>Phytophthora</taxon>
    </lineage>
</organism>
<dbReference type="Proteomes" id="UP000760860">
    <property type="component" value="Unassembled WGS sequence"/>
</dbReference>
<dbReference type="EMBL" id="RCMK01000684">
    <property type="protein sequence ID" value="KAG2916254.1"/>
    <property type="molecule type" value="Genomic_DNA"/>
</dbReference>
<dbReference type="Gene3D" id="2.40.50.40">
    <property type="match status" value="1"/>
</dbReference>
<dbReference type="InterPro" id="IPR000953">
    <property type="entry name" value="Chromo/chromo_shadow_dom"/>
</dbReference>
<dbReference type="InterPro" id="IPR016197">
    <property type="entry name" value="Chromo-like_dom_sf"/>
</dbReference>
<proteinExistence type="predicted"/>
<name>A0A8T1HSB4_9STRA</name>
<accession>A0A8T1HSB4</accession>
<dbReference type="SUPFAM" id="SSF54160">
    <property type="entry name" value="Chromo domain-like"/>
    <property type="match status" value="1"/>
</dbReference>
<evidence type="ECO:0000259" key="1">
    <source>
        <dbReference type="PROSITE" id="PS50013"/>
    </source>
</evidence>
<evidence type="ECO:0000313" key="5">
    <source>
        <dbReference type="Proteomes" id="UP000760860"/>
    </source>
</evidence>
<evidence type="ECO:0000313" key="4">
    <source>
        <dbReference type="EMBL" id="KAG3213972.1"/>
    </source>
</evidence>
<protein>
    <recommendedName>
        <fullName evidence="1">Chromo domain-containing protein</fullName>
    </recommendedName>
</protein>
<evidence type="ECO:0000313" key="3">
    <source>
        <dbReference type="EMBL" id="KAG2970931.1"/>
    </source>
</evidence>
<dbReference type="CDD" id="cd00024">
    <property type="entry name" value="CD_CSD"/>
    <property type="match status" value="1"/>
</dbReference>
<dbReference type="AlphaFoldDB" id="A0A8T1HSB4"/>
<dbReference type="Proteomes" id="UP000697107">
    <property type="component" value="Unassembled WGS sequence"/>
</dbReference>
<feature type="domain" description="Chromo" evidence="1">
    <location>
        <begin position="21"/>
        <end position="62"/>
    </location>
</feature>
<dbReference type="EMBL" id="RCMV01000681">
    <property type="protein sequence ID" value="KAG3213972.1"/>
    <property type="molecule type" value="Genomic_DNA"/>
</dbReference>
<dbReference type="VEuPathDB" id="FungiDB:PC110_g5347"/>
<evidence type="ECO:0000313" key="2">
    <source>
        <dbReference type="EMBL" id="KAG2916254.1"/>
    </source>
</evidence>
<comment type="caution">
    <text evidence="4">The sequence shown here is derived from an EMBL/GenBank/DDBJ whole genome shotgun (WGS) entry which is preliminary data.</text>
</comment>
<reference evidence="4" key="1">
    <citation type="submission" date="2018-05" db="EMBL/GenBank/DDBJ databases">
        <title>Effector identification in a new, highly contiguous assembly of the strawberry crown rot pathogen Phytophthora cactorum.</title>
        <authorList>
            <person name="Armitage A.D."/>
            <person name="Nellist C.F."/>
            <person name="Bates H."/>
            <person name="Vickerstaff R.J."/>
            <person name="Harrison R.J."/>
        </authorList>
    </citation>
    <scope>NUCLEOTIDE SEQUENCE</scope>
    <source>
        <strain evidence="2">4040</strain>
        <strain evidence="3">P415</strain>
        <strain evidence="4">P421</strain>
    </source>
</reference>